<keyword evidence="1" id="KW-0732">Signal</keyword>
<protein>
    <recommendedName>
        <fullName evidence="2">Ice-binding protein C-terminal domain-containing protein</fullName>
    </recommendedName>
</protein>
<dbReference type="EMBL" id="JAVDXU010000006">
    <property type="protein sequence ID" value="MDR7272913.1"/>
    <property type="molecule type" value="Genomic_DNA"/>
</dbReference>
<proteinExistence type="predicted"/>
<sequence>MAALAISALTLSAGVQAGVLRTTVDFNTVDPSPFAPFAPLLLNGDEFYQNGLAGRTMFFDPFSNSATAQIGDFVGALMDGSDPSACMSVTCPTNNASQYLAMLNDGAVVFGSTDGFRFSVKSFSASWIGNGDPLQSTPGFVRLQGMRNGVSTTATFALTGLNAANELGFANFSTGAFGNLEFDYVYAYGFACPAPGGGTSCTSFNTDRAQFGIDNITIEHVPEPASLALLSVAGLAAFRASRRRAV</sequence>
<dbReference type="NCBIfam" id="NF038120">
    <property type="entry name" value="PEP_CTERM_QFxxD"/>
    <property type="match status" value="1"/>
</dbReference>
<dbReference type="NCBIfam" id="TIGR02595">
    <property type="entry name" value="PEP_CTERM"/>
    <property type="match status" value="1"/>
</dbReference>
<keyword evidence="4" id="KW-1185">Reference proteome</keyword>
<organism evidence="3 4">
    <name type="scientific">Roseateles saccharophilus</name>
    <name type="common">Pseudomonas saccharophila</name>
    <dbReference type="NCBI Taxonomy" id="304"/>
    <lineage>
        <taxon>Bacteria</taxon>
        <taxon>Pseudomonadati</taxon>
        <taxon>Pseudomonadota</taxon>
        <taxon>Betaproteobacteria</taxon>
        <taxon>Burkholderiales</taxon>
        <taxon>Sphaerotilaceae</taxon>
        <taxon>Roseateles</taxon>
    </lineage>
</organism>
<dbReference type="Pfam" id="PF07589">
    <property type="entry name" value="PEP-CTERM"/>
    <property type="match status" value="1"/>
</dbReference>
<feature type="chain" id="PRO_5047139932" description="Ice-binding protein C-terminal domain-containing protein" evidence="1">
    <location>
        <begin position="18"/>
        <end position="246"/>
    </location>
</feature>
<evidence type="ECO:0000313" key="4">
    <source>
        <dbReference type="Proteomes" id="UP001180453"/>
    </source>
</evidence>
<name>A0ABU1YVN3_ROSSA</name>
<dbReference type="Proteomes" id="UP001180453">
    <property type="component" value="Unassembled WGS sequence"/>
</dbReference>
<evidence type="ECO:0000313" key="3">
    <source>
        <dbReference type="EMBL" id="MDR7272913.1"/>
    </source>
</evidence>
<gene>
    <name evidence="3" type="ORF">J2X20_005598</name>
</gene>
<comment type="caution">
    <text evidence="3">The sequence shown here is derived from an EMBL/GenBank/DDBJ whole genome shotgun (WGS) entry which is preliminary data.</text>
</comment>
<dbReference type="InterPro" id="IPR013424">
    <property type="entry name" value="Ice-binding_C"/>
</dbReference>
<feature type="domain" description="Ice-binding protein C-terminal" evidence="2">
    <location>
        <begin position="221"/>
        <end position="243"/>
    </location>
</feature>
<evidence type="ECO:0000259" key="2">
    <source>
        <dbReference type="Pfam" id="PF07589"/>
    </source>
</evidence>
<reference evidence="3 4" key="1">
    <citation type="submission" date="2023-07" db="EMBL/GenBank/DDBJ databases">
        <title>Sorghum-associated microbial communities from plants grown in Nebraska, USA.</title>
        <authorList>
            <person name="Schachtman D."/>
        </authorList>
    </citation>
    <scope>NUCLEOTIDE SEQUENCE [LARGE SCALE GENOMIC DNA]</scope>
    <source>
        <strain evidence="3 4">BE314</strain>
    </source>
</reference>
<feature type="signal peptide" evidence="1">
    <location>
        <begin position="1"/>
        <end position="17"/>
    </location>
</feature>
<evidence type="ECO:0000256" key="1">
    <source>
        <dbReference type="SAM" id="SignalP"/>
    </source>
</evidence>
<accession>A0ABU1YVN3</accession>